<dbReference type="CDD" id="cd08054">
    <property type="entry name" value="gp6"/>
    <property type="match status" value="1"/>
</dbReference>
<dbReference type="NCBIfam" id="TIGR01560">
    <property type="entry name" value="put_DNA_pack"/>
    <property type="match status" value="1"/>
</dbReference>
<gene>
    <name evidence="1" type="ORF">J2Z75_000251</name>
</gene>
<dbReference type="InterPro" id="IPR021146">
    <property type="entry name" value="Phage_gp6-like_head-tail"/>
</dbReference>
<evidence type="ECO:0000313" key="1">
    <source>
        <dbReference type="EMBL" id="MBP1856771.1"/>
    </source>
</evidence>
<dbReference type="Pfam" id="PF05135">
    <property type="entry name" value="Phage_connect_1"/>
    <property type="match status" value="1"/>
</dbReference>
<dbReference type="InterPro" id="IPR006450">
    <property type="entry name" value="Phage_HK97_gp6-like"/>
</dbReference>
<proteinExistence type="predicted"/>
<dbReference type="EMBL" id="JAGGJV010000001">
    <property type="protein sequence ID" value="MBP1856771.1"/>
    <property type="molecule type" value="Genomic_DNA"/>
</dbReference>
<comment type="caution">
    <text evidence="1">The sequence shown here is derived from an EMBL/GenBank/DDBJ whole genome shotgun (WGS) entry which is preliminary data.</text>
</comment>
<dbReference type="Gene3D" id="1.10.3230.30">
    <property type="entry name" value="Phage gp6-like head-tail connector protein"/>
    <property type="match status" value="1"/>
</dbReference>
<protein>
    <submittedName>
        <fullName evidence="1">Phage protein (Predicted DNA packaging)</fullName>
    </submittedName>
</protein>
<evidence type="ECO:0000313" key="2">
    <source>
        <dbReference type="Proteomes" id="UP000823786"/>
    </source>
</evidence>
<name>A0ABS4EFQ0_9HYPH</name>
<reference evidence="1 2" key="1">
    <citation type="submission" date="2021-03" db="EMBL/GenBank/DDBJ databases">
        <title>Genomic Encyclopedia of Type Strains, Phase IV (KMG-IV): sequencing the most valuable type-strain genomes for metagenomic binning, comparative biology and taxonomic classification.</title>
        <authorList>
            <person name="Goeker M."/>
        </authorList>
    </citation>
    <scope>NUCLEOTIDE SEQUENCE [LARGE SCALE GENOMIC DNA]</scope>
    <source>
        <strain evidence="1 2">DSM 26427</strain>
    </source>
</reference>
<organism evidence="1 2">
    <name type="scientific">Rhizobium herbae</name>
    <dbReference type="NCBI Taxonomy" id="508661"/>
    <lineage>
        <taxon>Bacteria</taxon>
        <taxon>Pseudomonadati</taxon>
        <taxon>Pseudomonadota</taxon>
        <taxon>Alphaproteobacteria</taxon>
        <taxon>Hyphomicrobiales</taxon>
        <taxon>Rhizobiaceae</taxon>
        <taxon>Rhizobium/Agrobacterium group</taxon>
        <taxon>Rhizobium</taxon>
    </lineage>
</organism>
<dbReference type="Proteomes" id="UP000823786">
    <property type="component" value="Unassembled WGS sequence"/>
</dbReference>
<dbReference type="RefSeq" id="WP_209846543.1">
    <property type="nucleotide sequence ID" value="NZ_JAGGJV010000001.1"/>
</dbReference>
<keyword evidence="2" id="KW-1185">Reference proteome</keyword>
<accession>A0ABS4EFQ0</accession>
<sequence length="93" mass="10256">MATAVSLDQAKAHLRILHEFEDTSILEFVEAAEDHLKSVGVVFATPIQPAIRQAVLLLISHFYENRSAVDSVALREVPLAVSALTAPFREIIF</sequence>